<dbReference type="EMBL" id="JACCFS010000001">
    <property type="protein sequence ID" value="NYJ32771.1"/>
    <property type="molecule type" value="Genomic_DNA"/>
</dbReference>
<keyword evidence="3" id="KW-1185">Reference proteome</keyword>
<evidence type="ECO:0000313" key="2">
    <source>
        <dbReference type="EMBL" id="NYJ32771.1"/>
    </source>
</evidence>
<sequence length="130" mass="13894">MTVASEGVTFDATVESRSSPSLPESGDMFAMSLEGGGVEMAMTAAWGQVDDLFFALMRMDMAPGADSEPGPSLPYGDAREECMEEENPVPCMMDVGEAEQEQADAEAREADDEEFEDVLAAAVERLEQAA</sequence>
<dbReference type="Proteomes" id="UP000572051">
    <property type="component" value="Unassembled WGS sequence"/>
</dbReference>
<gene>
    <name evidence="2" type="ORF">HNR10_000652</name>
</gene>
<feature type="region of interest" description="Disordered" evidence="1">
    <location>
        <begin position="1"/>
        <end position="27"/>
    </location>
</feature>
<evidence type="ECO:0000256" key="1">
    <source>
        <dbReference type="SAM" id="MobiDB-lite"/>
    </source>
</evidence>
<dbReference type="AlphaFoldDB" id="A0A7Z0EIS2"/>
<comment type="caution">
    <text evidence="2">The sequence shown here is derived from an EMBL/GenBank/DDBJ whole genome shotgun (WGS) entry which is preliminary data.</text>
</comment>
<dbReference type="RefSeq" id="WP_179820712.1">
    <property type="nucleotide sequence ID" value="NZ_JACCFS010000001.1"/>
</dbReference>
<evidence type="ECO:0000313" key="3">
    <source>
        <dbReference type="Proteomes" id="UP000572051"/>
    </source>
</evidence>
<name>A0A7Z0EIS2_9ACTN</name>
<accession>A0A7Z0EIS2</accession>
<protein>
    <submittedName>
        <fullName evidence="2">Uncharacterized protein</fullName>
    </submittedName>
</protein>
<proteinExistence type="predicted"/>
<organism evidence="2 3">
    <name type="scientific">Nocardiopsis aegyptia</name>
    <dbReference type="NCBI Taxonomy" id="220378"/>
    <lineage>
        <taxon>Bacteria</taxon>
        <taxon>Bacillati</taxon>
        <taxon>Actinomycetota</taxon>
        <taxon>Actinomycetes</taxon>
        <taxon>Streptosporangiales</taxon>
        <taxon>Nocardiopsidaceae</taxon>
        <taxon>Nocardiopsis</taxon>
    </lineage>
</organism>
<reference evidence="2 3" key="1">
    <citation type="submission" date="2020-07" db="EMBL/GenBank/DDBJ databases">
        <title>Sequencing the genomes of 1000 actinobacteria strains.</title>
        <authorList>
            <person name="Klenk H.-P."/>
        </authorList>
    </citation>
    <scope>NUCLEOTIDE SEQUENCE [LARGE SCALE GENOMIC DNA]</scope>
    <source>
        <strain evidence="2 3">DSM 44442</strain>
    </source>
</reference>